<reference evidence="5" key="1">
    <citation type="submission" date="2016-10" db="EMBL/GenBank/DDBJ databases">
        <authorList>
            <person name="Varghese N."/>
        </authorList>
    </citation>
    <scope>NUCLEOTIDE SEQUENCE [LARGE SCALE GENOMIC DNA]</scope>
    <source>
        <strain evidence="5">DSM 12489</strain>
    </source>
</reference>
<dbReference type="RefSeq" id="WP_074693433.1">
    <property type="nucleotide sequence ID" value="NZ_BSRA01000013.1"/>
</dbReference>
<dbReference type="InterPro" id="IPR038720">
    <property type="entry name" value="YprB_RNase_H-like_dom"/>
</dbReference>
<feature type="domain" description="YprB ribonuclease H-like" evidence="2">
    <location>
        <begin position="108"/>
        <end position="271"/>
    </location>
</feature>
<evidence type="ECO:0000313" key="3">
    <source>
        <dbReference type="EMBL" id="GLV14535.1"/>
    </source>
</evidence>
<dbReference type="InterPro" id="IPR012337">
    <property type="entry name" value="RNaseH-like_sf"/>
</dbReference>
<evidence type="ECO:0000313" key="4">
    <source>
        <dbReference type="EMBL" id="SDW77605.1"/>
    </source>
</evidence>
<sequence>MARSLLDKLRALEQSVRGVTGDPVATDDNPSMSGDHCKTSACTPRDEELLEAGFRQVATDAGHCWCRTTSFDVFTKHGERPFLDVFDLDLAPVAKLAKAPIAIANLRFYDTETNGLGLGSGTLPFLHSVGYFIDDEFCVDQYFVDDYGAEGAVLAAMEAGPLGDTETVVVTFNGKSFDWPLLQNRRVLHQMPRIERTQLDLLHPSRRLWKDVLGRVSLAEVERLLGVTRMDDLPGREAPARYFEFVGGAPFSVMEDVFRHNLHDVCSLVGVLIAIAEALSGHAVYMATRPNLAIATWFDAWHDWEAAANAYRRAVVADDADWRAFWLFSLFLKRRGLWDEAVRLWWEMAESYPQQPEPLVELAKYYEHRAIELHAAKQATSLALERVQRASRAEAALLHRLERIKRKLATMTRVDLA</sequence>
<dbReference type="EMBL" id="FNOJ01000014">
    <property type="protein sequence ID" value="SDW77605.1"/>
    <property type="molecule type" value="Genomic_DNA"/>
</dbReference>
<reference evidence="4" key="2">
    <citation type="submission" date="2016-10" db="EMBL/GenBank/DDBJ databases">
        <authorList>
            <person name="de Groot N.N."/>
        </authorList>
    </citation>
    <scope>NUCLEOTIDE SEQUENCE [LARGE SCALE GENOMIC DNA]</scope>
    <source>
        <strain evidence="4">DSM 12489</strain>
    </source>
</reference>
<feature type="region of interest" description="Disordered" evidence="1">
    <location>
        <begin position="17"/>
        <end position="36"/>
    </location>
</feature>
<protein>
    <recommendedName>
        <fullName evidence="2">YprB ribonuclease H-like domain-containing protein</fullName>
    </recommendedName>
</protein>
<dbReference type="Proteomes" id="UP000182589">
    <property type="component" value="Unassembled WGS sequence"/>
</dbReference>
<keyword evidence="5" id="KW-1185">Reference proteome</keyword>
<dbReference type="SUPFAM" id="SSF48452">
    <property type="entry name" value="TPR-like"/>
    <property type="match status" value="1"/>
</dbReference>
<dbReference type="STRING" id="89784.SAMN04489725_11434"/>
<evidence type="ECO:0000313" key="5">
    <source>
        <dbReference type="Proteomes" id="UP000182589"/>
    </source>
</evidence>
<dbReference type="AlphaFoldDB" id="A0A1H2WAQ7"/>
<dbReference type="InterPro" id="IPR011990">
    <property type="entry name" value="TPR-like_helical_dom_sf"/>
</dbReference>
<evidence type="ECO:0000259" key="2">
    <source>
        <dbReference type="Pfam" id="PF13482"/>
    </source>
</evidence>
<dbReference type="EMBL" id="BSRA01000013">
    <property type="protein sequence ID" value="GLV14535.1"/>
    <property type="molecule type" value="Genomic_DNA"/>
</dbReference>
<accession>A0A1H2WAQ7</accession>
<organism evidence="4 5">
    <name type="scientific">Alicyclobacillus hesperidum</name>
    <dbReference type="NCBI Taxonomy" id="89784"/>
    <lineage>
        <taxon>Bacteria</taxon>
        <taxon>Bacillati</taxon>
        <taxon>Bacillota</taxon>
        <taxon>Bacilli</taxon>
        <taxon>Bacillales</taxon>
        <taxon>Alicyclobacillaceae</taxon>
        <taxon>Alicyclobacillus</taxon>
    </lineage>
</organism>
<dbReference type="Pfam" id="PF13482">
    <property type="entry name" value="RNase_H_2"/>
    <property type="match status" value="1"/>
</dbReference>
<reference evidence="3" key="3">
    <citation type="submission" date="2023-02" db="EMBL/GenBank/DDBJ databases">
        <title>Proposal of a novel subspecies: Alicyclobacillus hesperidum subspecies aegle.</title>
        <authorList>
            <person name="Goto K."/>
            <person name="Fujii T."/>
            <person name="Yasui K."/>
            <person name="Mochida K."/>
            <person name="Kato-Tanaka Y."/>
            <person name="Morohoshi S."/>
            <person name="An S.Y."/>
            <person name="Kasai H."/>
            <person name="Yokota A."/>
        </authorList>
    </citation>
    <scope>NUCLEOTIDE SEQUENCE</scope>
    <source>
        <strain evidence="3">DSM 12766</strain>
    </source>
</reference>
<dbReference type="SUPFAM" id="SSF53098">
    <property type="entry name" value="Ribonuclease H-like"/>
    <property type="match status" value="1"/>
</dbReference>
<name>A0A1H2WAQ7_9BACL</name>
<dbReference type="Proteomes" id="UP001157137">
    <property type="component" value="Unassembled WGS sequence"/>
</dbReference>
<proteinExistence type="predicted"/>
<evidence type="ECO:0000256" key="1">
    <source>
        <dbReference type="SAM" id="MobiDB-lite"/>
    </source>
</evidence>
<gene>
    <name evidence="3" type="ORF">Heshes_22190</name>
    <name evidence="4" type="ORF">SAMN04489725_11434</name>
</gene>
<dbReference type="PANTHER" id="PTHR38462:SF1">
    <property type="entry name" value="YPRB RIBONUCLEASE H-LIKE DOMAIN-CONTAINING PROTEIN"/>
    <property type="match status" value="1"/>
</dbReference>
<dbReference type="Gene3D" id="1.25.40.10">
    <property type="entry name" value="Tetratricopeptide repeat domain"/>
    <property type="match status" value="1"/>
</dbReference>
<dbReference type="PANTHER" id="PTHR38462">
    <property type="entry name" value="EXONUCLEASE-LIKE PROTEIN"/>
    <property type="match status" value="1"/>
</dbReference>